<gene>
    <name evidence="2" type="ORF">Mal33_38020</name>
</gene>
<feature type="signal peptide" evidence="1">
    <location>
        <begin position="1"/>
        <end position="29"/>
    </location>
</feature>
<name>A0A518IXI2_9BACT</name>
<proteinExistence type="predicted"/>
<feature type="chain" id="PRO_5021822624" description="Carboxypeptidase regulatory-like domain-containing protein" evidence="1">
    <location>
        <begin position="30"/>
        <end position="140"/>
    </location>
</feature>
<keyword evidence="3" id="KW-1185">Reference proteome</keyword>
<keyword evidence="1" id="KW-0732">Signal</keyword>
<sequence precursor="true">MSKTLNSKLAAGTVVLMMLLSGCSGGTDAEGFVQLPGEVTWNGEPVQDGMIIFRGSDPSERNVAAPITDGKFVVKIQPGKKTVEVTARREVAGKFDVGPSGEKVPLIESYIPAKYNSESELTTEIVVPGTDTLQFSLQEM</sequence>
<evidence type="ECO:0000313" key="3">
    <source>
        <dbReference type="Proteomes" id="UP000316770"/>
    </source>
</evidence>
<organism evidence="2 3">
    <name type="scientific">Rosistilla oblonga</name>
    <dbReference type="NCBI Taxonomy" id="2527990"/>
    <lineage>
        <taxon>Bacteria</taxon>
        <taxon>Pseudomonadati</taxon>
        <taxon>Planctomycetota</taxon>
        <taxon>Planctomycetia</taxon>
        <taxon>Pirellulales</taxon>
        <taxon>Pirellulaceae</taxon>
        <taxon>Rosistilla</taxon>
    </lineage>
</organism>
<evidence type="ECO:0000313" key="2">
    <source>
        <dbReference type="EMBL" id="QDV57787.1"/>
    </source>
</evidence>
<dbReference type="PROSITE" id="PS51257">
    <property type="entry name" value="PROKAR_LIPOPROTEIN"/>
    <property type="match status" value="1"/>
</dbReference>
<evidence type="ECO:0008006" key="4">
    <source>
        <dbReference type="Google" id="ProtNLM"/>
    </source>
</evidence>
<accession>A0A518IXI2</accession>
<protein>
    <recommendedName>
        <fullName evidence="4">Carboxypeptidase regulatory-like domain-containing protein</fullName>
    </recommendedName>
</protein>
<reference evidence="2 3" key="1">
    <citation type="submission" date="2019-02" db="EMBL/GenBank/DDBJ databases">
        <title>Deep-cultivation of Planctomycetes and their phenomic and genomic characterization uncovers novel biology.</title>
        <authorList>
            <person name="Wiegand S."/>
            <person name="Jogler M."/>
            <person name="Boedeker C."/>
            <person name="Pinto D."/>
            <person name="Vollmers J."/>
            <person name="Rivas-Marin E."/>
            <person name="Kohn T."/>
            <person name="Peeters S.H."/>
            <person name="Heuer A."/>
            <person name="Rast P."/>
            <person name="Oberbeckmann S."/>
            <person name="Bunk B."/>
            <person name="Jeske O."/>
            <person name="Meyerdierks A."/>
            <person name="Storesund J.E."/>
            <person name="Kallscheuer N."/>
            <person name="Luecker S."/>
            <person name="Lage O.M."/>
            <person name="Pohl T."/>
            <person name="Merkel B.J."/>
            <person name="Hornburger P."/>
            <person name="Mueller R.-W."/>
            <person name="Bruemmer F."/>
            <person name="Labrenz M."/>
            <person name="Spormann A.M."/>
            <person name="Op den Camp H."/>
            <person name="Overmann J."/>
            <person name="Amann R."/>
            <person name="Jetten M.S.M."/>
            <person name="Mascher T."/>
            <person name="Medema M.H."/>
            <person name="Devos D.P."/>
            <person name="Kaster A.-K."/>
            <person name="Ovreas L."/>
            <person name="Rohde M."/>
            <person name="Galperin M.Y."/>
            <person name="Jogler C."/>
        </authorList>
    </citation>
    <scope>NUCLEOTIDE SEQUENCE [LARGE SCALE GENOMIC DNA]</scope>
    <source>
        <strain evidence="2 3">Mal33</strain>
    </source>
</reference>
<dbReference type="EMBL" id="CP036318">
    <property type="protein sequence ID" value="QDV57787.1"/>
    <property type="molecule type" value="Genomic_DNA"/>
</dbReference>
<dbReference type="Proteomes" id="UP000316770">
    <property type="component" value="Chromosome"/>
</dbReference>
<dbReference type="AlphaFoldDB" id="A0A518IXI2"/>
<evidence type="ECO:0000256" key="1">
    <source>
        <dbReference type="SAM" id="SignalP"/>
    </source>
</evidence>